<organism evidence="1 2">
    <name type="scientific">Hibiscus trionum</name>
    <name type="common">Flower of an hour</name>
    <dbReference type="NCBI Taxonomy" id="183268"/>
    <lineage>
        <taxon>Eukaryota</taxon>
        <taxon>Viridiplantae</taxon>
        <taxon>Streptophyta</taxon>
        <taxon>Embryophyta</taxon>
        <taxon>Tracheophyta</taxon>
        <taxon>Spermatophyta</taxon>
        <taxon>Magnoliopsida</taxon>
        <taxon>eudicotyledons</taxon>
        <taxon>Gunneridae</taxon>
        <taxon>Pentapetalae</taxon>
        <taxon>rosids</taxon>
        <taxon>malvids</taxon>
        <taxon>Malvales</taxon>
        <taxon>Malvaceae</taxon>
        <taxon>Malvoideae</taxon>
        <taxon>Hibiscus</taxon>
    </lineage>
</organism>
<dbReference type="AlphaFoldDB" id="A0A9W7LVU6"/>
<evidence type="ECO:0000313" key="2">
    <source>
        <dbReference type="Proteomes" id="UP001165190"/>
    </source>
</evidence>
<gene>
    <name evidence="1" type="ORF">HRI_001511600</name>
</gene>
<dbReference type="Proteomes" id="UP001165190">
    <property type="component" value="Unassembled WGS sequence"/>
</dbReference>
<keyword evidence="2" id="KW-1185">Reference proteome</keyword>
<name>A0A9W7LVU6_HIBTR</name>
<dbReference type="EMBL" id="BSYR01000016">
    <property type="protein sequence ID" value="GMI78423.1"/>
    <property type="molecule type" value="Genomic_DNA"/>
</dbReference>
<protein>
    <submittedName>
        <fullName evidence="1">SUPPRESSOR OF RPS4-RLD 1, SUPPRESSOR OF RPS4-RLD 3</fullName>
    </submittedName>
</protein>
<comment type="caution">
    <text evidence="1">The sequence shown here is derived from an EMBL/GenBank/DDBJ whole genome shotgun (WGS) entry which is preliminary data.</text>
</comment>
<evidence type="ECO:0000313" key="1">
    <source>
        <dbReference type="EMBL" id="GMI78423.1"/>
    </source>
</evidence>
<reference evidence="1" key="1">
    <citation type="submission" date="2023-05" db="EMBL/GenBank/DDBJ databases">
        <title>Genome and transcriptome analyses reveal genes involved in the formation of fine ridges on petal epidermal cells in Hibiscus trionum.</title>
        <authorList>
            <person name="Koshimizu S."/>
            <person name="Masuda S."/>
            <person name="Ishii T."/>
            <person name="Shirasu K."/>
            <person name="Hoshino A."/>
            <person name="Arita M."/>
        </authorList>
    </citation>
    <scope>NUCLEOTIDE SEQUENCE</scope>
    <source>
        <strain evidence="1">Hamamatsu line</strain>
    </source>
</reference>
<sequence>MTYYWYNYRPLSCCADEVGFVVLLGLLIWTLQATFQKACRLIGKPFSTLTPTPLWILLRVGCIHPSINISGSWKKLTSTFATTGSVVAALSSYDD</sequence>
<dbReference type="OrthoDB" id="1926212at2759"/>
<accession>A0A9W7LVU6</accession>
<proteinExistence type="predicted"/>